<gene>
    <name evidence="1" type="ORF">Glove_527g3</name>
</gene>
<proteinExistence type="predicted"/>
<name>A0A397GJK2_9GLOM</name>
<dbReference type="InterPro" id="IPR011009">
    <property type="entry name" value="Kinase-like_dom_sf"/>
</dbReference>
<evidence type="ECO:0008006" key="3">
    <source>
        <dbReference type="Google" id="ProtNLM"/>
    </source>
</evidence>
<dbReference type="EMBL" id="PQFF01000453">
    <property type="protein sequence ID" value="RHZ49233.1"/>
    <property type="molecule type" value="Genomic_DNA"/>
</dbReference>
<accession>A0A397GJK2</accession>
<comment type="caution">
    <text evidence="1">The sequence shown here is derived from an EMBL/GenBank/DDBJ whole genome shotgun (WGS) entry which is preliminary data.</text>
</comment>
<organism evidence="1 2">
    <name type="scientific">Diversispora epigaea</name>
    <dbReference type="NCBI Taxonomy" id="1348612"/>
    <lineage>
        <taxon>Eukaryota</taxon>
        <taxon>Fungi</taxon>
        <taxon>Fungi incertae sedis</taxon>
        <taxon>Mucoromycota</taxon>
        <taxon>Glomeromycotina</taxon>
        <taxon>Glomeromycetes</taxon>
        <taxon>Diversisporales</taxon>
        <taxon>Diversisporaceae</taxon>
        <taxon>Diversispora</taxon>
    </lineage>
</organism>
<reference evidence="1 2" key="1">
    <citation type="submission" date="2018-08" db="EMBL/GenBank/DDBJ databases">
        <title>Genome and evolution of the arbuscular mycorrhizal fungus Diversispora epigaea (formerly Glomus versiforme) and its bacterial endosymbionts.</title>
        <authorList>
            <person name="Sun X."/>
            <person name="Fei Z."/>
            <person name="Harrison M."/>
        </authorList>
    </citation>
    <scope>NUCLEOTIDE SEQUENCE [LARGE SCALE GENOMIC DNA]</scope>
    <source>
        <strain evidence="1 2">IT104</strain>
    </source>
</reference>
<protein>
    <recommendedName>
        <fullName evidence="3">Protein kinase domain-containing protein</fullName>
    </recommendedName>
</protein>
<dbReference type="Proteomes" id="UP000266861">
    <property type="component" value="Unassembled WGS sequence"/>
</dbReference>
<keyword evidence="2" id="KW-1185">Reference proteome</keyword>
<evidence type="ECO:0000313" key="1">
    <source>
        <dbReference type="EMBL" id="RHZ49233.1"/>
    </source>
</evidence>
<sequence>MKNIDYVADCYRISKNPTTQNYITVMNLFGGGLHNFLTIKFWDLEWKSKIEILSFIANSLGCAHEKNLAHSNLYKWYLILMYQYWSDDPSERPTADELSNLFGEISDKLNVNIVDNNVMRQFKIVDENQKKIHQNLKNKNYLNYFHIQINYKFHPQSSYISRYIYTLHGLHHLLEEIKSGKTSWNNLF</sequence>
<evidence type="ECO:0000313" key="2">
    <source>
        <dbReference type="Proteomes" id="UP000266861"/>
    </source>
</evidence>
<dbReference type="AlphaFoldDB" id="A0A397GJK2"/>
<dbReference type="SUPFAM" id="SSF56112">
    <property type="entry name" value="Protein kinase-like (PK-like)"/>
    <property type="match status" value="1"/>
</dbReference>
<dbReference type="OrthoDB" id="2434671at2759"/>